<dbReference type="InterPro" id="IPR050231">
    <property type="entry name" value="Iron_ascorbate_oxido_reductase"/>
</dbReference>
<dbReference type="SUPFAM" id="SSF51197">
    <property type="entry name" value="Clavaminate synthase-like"/>
    <property type="match status" value="1"/>
</dbReference>
<protein>
    <recommendedName>
        <fullName evidence="1">Isopenicillin N synthase-like Fe(2+) 2OG dioxygenase domain-containing protein</fullName>
    </recommendedName>
</protein>
<dbReference type="Proteomes" id="UP000604825">
    <property type="component" value="Unassembled WGS sequence"/>
</dbReference>
<evidence type="ECO:0000259" key="1">
    <source>
        <dbReference type="Pfam" id="PF03171"/>
    </source>
</evidence>
<dbReference type="Pfam" id="PF03171">
    <property type="entry name" value="2OG-FeII_Oxy"/>
    <property type="match status" value="1"/>
</dbReference>
<accession>A0A811QFC2</accession>
<dbReference type="PANTHER" id="PTHR47990">
    <property type="entry name" value="2-OXOGLUTARATE (2OG) AND FE(II)-DEPENDENT OXYGENASE SUPERFAMILY PROTEIN-RELATED"/>
    <property type="match status" value="1"/>
</dbReference>
<name>A0A811QFC2_9POAL</name>
<dbReference type="EMBL" id="CAJGYO010000009">
    <property type="protein sequence ID" value="CAD6254478.1"/>
    <property type="molecule type" value="Genomic_DNA"/>
</dbReference>
<gene>
    <name evidence="2" type="ORF">NCGR_LOCUS38082</name>
</gene>
<reference evidence="2" key="1">
    <citation type="submission" date="2020-10" db="EMBL/GenBank/DDBJ databases">
        <authorList>
            <person name="Han B."/>
            <person name="Lu T."/>
            <person name="Zhao Q."/>
            <person name="Huang X."/>
            <person name="Zhao Y."/>
        </authorList>
    </citation>
    <scope>NUCLEOTIDE SEQUENCE</scope>
</reference>
<dbReference type="OrthoDB" id="288590at2759"/>
<sequence length="217" mass="24525">MAIPLVNTGIPDELLERVKKVCSDCYKLRDEAFRDSNPAVKALAELVDKESEGGLPARKIEGMDWEDVFTLQDDLPWPSNPPAFKETMMEYRKELKKLAEKMLGVMEELLGLEDGHIRKAFTNDGEFEPFYGTKVLSNGRYKSAWHRILATRDSNRRSIASFYNPARLATIAPAIPAAAGGDDYPSFVFGDYMEVYIKQKFQAKEPRFVAMATTTTK</sequence>
<keyword evidence="3" id="KW-1185">Reference proteome</keyword>
<evidence type="ECO:0000313" key="3">
    <source>
        <dbReference type="Proteomes" id="UP000604825"/>
    </source>
</evidence>
<evidence type="ECO:0000313" key="2">
    <source>
        <dbReference type="EMBL" id="CAD6254478.1"/>
    </source>
</evidence>
<proteinExistence type="predicted"/>
<dbReference type="Gene3D" id="2.60.120.330">
    <property type="entry name" value="B-lactam Antibiotic, Isopenicillin N Synthase, Chain"/>
    <property type="match status" value="2"/>
</dbReference>
<feature type="domain" description="Isopenicillin N synthase-like Fe(2+) 2OG dioxygenase" evidence="1">
    <location>
        <begin position="117"/>
        <end position="165"/>
    </location>
</feature>
<dbReference type="InterPro" id="IPR044861">
    <property type="entry name" value="IPNS-like_FE2OG_OXY"/>
</dbReference>
<dbReference type="InterPro" id="IPR027443">
    <property type="entry name" value="IPNS-like_sf"/>
</dbReference>
<organism evidence="2 3">
    <name type="scientific">Miscanthus lutarioriparius</name>
    <dbReference type="NCBI Taxonomy" id="422564"/>
    <lineage>
        <taxon>Eukaryota</taxon>
        <taxon>Viridiplantae</taxon>
        <taxon>Streptophyta</taxon>
        <taxon>Embryophyta</taxon>
        <taxon>Tracheophyta</taxon>
        <taxon>Spermatophyta</taxon>
        <taxon>Magnoliopsida</taxon>
        <taxon>Liliopsida</taxon>
        <taxon>Poales</taxon>
        <taxon>Poaceae</taxon>
        <taxon>PACMAD clade</taxon>
        <taxon>Panicoideae</taxon>
        <taxon>Andropogonodae</taxon>
        <taxon>Andropogoneae</taxon>
        <taxon>Saccharinae</taxon>
        <taxon>Miscanthus</taxon>
    </lineage>
</organism>
<dbReference type="AlphaFoldDB" id="A0A811QFC2"/>
<comment type="caution">
    <text evidence="2">The sequence shown here is derived from an EMBL/GenBank/DDBJ whole genome shotgun (WGS) entry which is preliminary data.</text>
</comment>